<evidence type="ECO:0000256" key="3">
    <source>
        <dbReference type="ARBA" id="ARBA00022676"/>
    </source>
</evidence>
<feature type="transmembrane region" description="Helical" evidence="8">
    <location>
        <begin position="200"/>
        <end position="220"/>
    </location>
</feature>
<keyword evidence="7 8" id="KW-0472">Membrane</keyword>
<evidence type="ECO:0000256" key="7">
    <source>
        <dbReference type="ARBA" id="ARBA00023136"/>
    </source>
</evidence>
<feature type="transmembrane region" description="Helical" evidence="8">
    <location>
        <begin position="287"/>
        <end position="308"/>
    </location>
</feature>
<evidence type="ECO:0000256" key="5">
    <source>
        <dbReference type="ARBA" id="ARBA00022692"/>
    </source>
</evidence>
<keyword evidence="10" id="KW-1185">Reference proteome</keyword>
<keyword evidence="5 8" id="KW-0812">Transmembrane</keyword>
<evidence type="ECO:0000256" key="6">
    <source>
        <dbReference type="ARBA" id="ARBA00022989"/>
    </source>
</evidence>
<name>A0ABT7QLH1_9GAMM</name>
<feature type="transmembrane region" description="Helical" evidence="8">
    <location>
        <begin position="393"/>
        <end position="413"/>
    </location>
</feature>
<dbReference type="PANTHER" id="PTHR33908:SF11">
    <property type="entry name" value="MEMBRANE PROTEIN"/>
    <property type="match status" value="1"/>
</dbReference>
<evidence type="ECO:0000313" key="9">
    <source>
        <dbReference type="EMBL" id="MDM5147363.1"/>
    </source>
</evidence>
<evidence type="ECO:0000256" key="1">
    <source>
        <dbReference type="ARBA" id="ARBA00004651"/>
    </source>
</evidence>
<dbReference type="PANTHER" id="PTHR33908">
    <property type="entry name" value="MANNOSYLTRANSFERASE YKCB-RELATED"/>
    <property type="match status" value="1"/>
</dbReference>
<gene>
    <name evidence="9" type="ORF">NQX30_03115</name>
</gene>
<protein>
    <recommendedName>
        <fullName evidence="11">Glycosyltransferase RgtA/B/C/D-like domain-containing protein</fullName>
    </recommendedName>
</protein>
<feature type="transmembrane region" description="Helical" evidence="8">
    <location>
        <begin position="161"/>
        <end position="180"/>
    </location>
</feature>
<sequence>MSYLLKTLSKKDILWATAIFLLSVYLTLFNLDYVTLWHDEGVNAIMARNLINSGTFSTWDGRNLHMIGVGNSNVNENLNVLYSPWPEPPWAVIPSALGMVIFGENEIGVRFFHGILGLVSLLFFWKLLNLDFFASPRLRILAFALFALSAQVILFMRQGRYFADAFLFSLASFYYYRLYISTVGKPRHLILVVGLTILNFLNHFAIGTSTALSFGVWHLLYYRNQTTRQQWLGLFVAGVIVAAVCGFYLLFIGAIGNELGKEGEYVSSWFPRHLRIMGYYLRDTVTYGWLPFWIVWWLIFFVFFRLFFNNRESKRKLENEEASSLRQVTEGIDKRALRWIVLALLNIIAAAIISVQSVAVPSAADSRYLLAALPFLSLSIGFCVEWFWRRKKWLAMSLLAVLLLSNALGYPFLFRSTQTDQGLKWTLPSLIKEIHHPYPTAVEEISIYLRAHAKQDDLIFVSSEPDRVLLHFYLGDKLIFCCLLDSPDELPQSVILEMNKSLYMDNVMPDWIVISGNHSPPKKSSGIELAYISSTGVYPTQRPELEFRSFTPIYDSPRGYIYQRIRP</sequence>
<keyword evidence="2" id="KW-1003">Cell membrane</keyword>
<keyword evidence="4" id="KW-0808">Transferase</keyword>
<organism evidence="9 10">
    <name type="scientific">Candidatus Doriopsillibacter californiensis</name>
    <dbReference type="NCBI Taxonomy" id="2970740"/>
    <lineage>
        <taxon>Bacteria</taxon>
        <taxon>Pseudomonadati</taxon>
        <taxon>Pseudomonadota</taxon>
        <taxon>Gammaproteobacteria</taxon>
        <taxon>Candidatus Tethybacterales</taxon>
        <taxon>Candidatus Persebacteraceae</taxon>
        <taxon>Candidatus Doriopsillibacter</taxon>
    </lineage>
</organism>
<reference evidence="9" key="2">
    <citation type="journal article" date="2023" name="Microbiome">
        <title>Synthase-selected sorting approach identifies a beta-lactone synthase in a nudibranch symbiotic bacterium.</title>
        <authorList>
            <person name="Dzunkova M."/>
            <person name="La Clair J.J."/>
            <person name="Tyml T."/>
            <person name="Doud D."/>
            <person name="Schulz F."/>
            <person name="Piquer-Esteban S."/>
            <person name="Porcel Sanchis D."/>
            <person name="Osborn A."/>
            <person name="Robinson D."/>
            <person name="Louie K.B."/>
            <person name="Bowen B.P."/>
            <person name="Bowers R.M."/>
            <person name="Lee J."/>
            <person name="Arnau V."/>
            <person name="Diaz-Villanueva W."/>
            <person name="Stepanauskas R."/>
            <person name="Gosliner T."/>
            <person name="Date S.V."/>
            <person name="Northen T.R."/>
            <person name="Cheng J.F."/>
            <person name="Burkart M.D."/>
            <person name="Woyke T."/>
        </authorList>
    </citation>
    <scope>NUCLEOTIDE SEQUENCE</scope>
    <source>
        <strain evidence="9">Df01</strain>
    </source>
</reference>
<feature type="transmembrane region" description="Helical" evidence="8">
    <location>
        <begin position="111"/>
        <end position="128"/>
    </location>
</feature>
<evidence type="ECO:0000256" key="8">
    <source>
        <dbReference type="SAM" id="Phobius"/>
    </source>
</evidence>
<dbReference type="InterPro" id="IPR050297">
    <property type="entry name" value="LipidA_mod_glycosyltrf_83"/>
</dbReference>
<feature type="transmembrane region" description="Helical" evidence="8">
    <location>
        <begin position="368"/>
        <end position="388"/>
    </location>
</feature>
<comment type="caution">
    <text evidence="9">The sequence shown here is derived from an EMBL/GenBank/DDBJ whole genome shotgun (WGS) entry which is preliminary data.</text>
</comment>
<evidence type="ECO:0000313" key="10">
    <source>
        <dbReference type="Proteomes" id="UP001168167"/>
    </source>
</evidence>
<feature type="transmembrane region" description="Helical" evidence="8">
    <location>
        <begin position="336"/>
        <end position="356"/>
    </location>
</feature>
<dbReference type="EMBL" id="JANQAO010000002">
    <property type="protein sequence ID" value="MDM5147363.1"/>
    <property type="molecule type" value="Genomic_DNA"/>
</dbReference>
<proteinExistence type="predicted"/>
<keyword evidence="6 8" id="KW-1133">Transmembrane helix</keyword>
<dbReference type="Proteomes" id="UP001168167">
    <property type="component" value="Unassembled WGS sequence"/>
</dbReference>
<accession>A0ABT7QLH1</accession>
<feature type="transmembrane region" description="Helical" evidence="8">
    <location>
        <begin position="232"/>
        <end position="255"/>
    </location>
</feature>
<evidence type="ECO:0000256" key="2">
    <source>
        <dbReference type="ARBA" id="ARBA00022475"/>
    </source>
</evidence>
<comment type="subcellular location">
    <subcellularLocation>
        <location evidence="1">Cell membrane</location>
        <topology evidence="1">Multi-pass membrane protein</topology>
    </subcellularLocation>
</comment>
<reference evidence="9" key="1">
    <citation type="submission" date="2022-08" db="EMBL/GenBank/DDBJ databases">
        <authorList>
            <person name="Dzunkova M."/>
            <person name="La Clair J."/>
            <person name="Tyml T."/>
            <person name="Doud D."/>
            <person name="Schulz F."/>
            <person name="Piquer S."/>
            <person name="Porcel Sanchis D."/>
            <person name="Osborn A."/>
            <person name="Robinson D."/>
            <person name="Louie K.B."/>
            <person name="Bowen B.P."/>
            <person name="Bowers R."/>
            <person name="Lee J."/>
            <person name="Arnau Llombart V."/>
            <person name="Diaz Villanueva W."/>
            <person name="Gosliner T."/>
            <person name="Northen T."/>
            <person name="Cheng J.-F."/>
            <person name="Burkart M.D."/>
            <person name="Woyke T."/>
        </authorList>
    </citation>
    <scope>NUCLEOTIDE SEQUENCE</scope>
    <source>
        <strain evidence="9">Df01</strain>
    </source>
</reference>
<evidence type="ECO:0008006" key="11">
    <source>
        <dbReference type="Google" id="ProtNLM"/>
    </source>
</evidence>
<feature type="transmembrane region" description="Helical" evidence="8">
    <location>
        <begin position="12"/>
        <end position="31"/>
    </location>
</feature>
<keyword evidence="3" id="KW-0328">Glycosyltransferase</keyword>
<evidence type="ECO:0000256" key="4">
    <source>
        <dbReference type="ARBA" id="ARBA00022679"/>
    </source>
</evidence>
<feature type="transmembrane region" description="Helical" evidence="8">
    <location>
        <begin position="140"/>
        <end position="156"/>
    </location>
</feature>